<comment type="similarity">
    <text evidence="8 9">Belongs to the TonB-dependent receptor family.</text>
</comment>
<protein>
    <submittedName>
        <fullName evidence="14">TonB-dependent receptor</fullName>
    </submittedName>
</protein>
<dbReference type="AlphaFoldDB" id="A0A9X1X1G5"/>
<accession>A0A9X1X1G5</accession>
<dbReference type="Pfam" id="PF07715">
    <property type="entry name" value="Plug"/>
    <property type="match status" value="1"/>
</dbReference>
<feature type="domain" description="TonB-dependent receptor plug" evidence="13">
    <location>
        <begin position="133"/>
        <end position="237"/>
    </location>
</feature>
<organism evidence="14 15">
    <name type="scientific">Mucilaginibacter straminoryzae</name>
    <dbReference type="NCBI Taxonomy" id="2932774"/>
    <lineage>
        <taxon>Bacteria</taxon>
        <taxon>Pseudomonadati</taxon>
        <taxon>Bacteroidota</taxon>
        <taxon>Sphingobacteriia</taxon>
        <taxon>Sphingobacteriales</taxon>
        <taxon>Sphingobacteriaceae</taxon>
        <taxon>Mucilaginibacter</taxon>
    </lineage>
</organism>
<dbReference type="PANTHER" id="PTHR40980">
    <property type="entry name" value="PLUG DOMAIN-CONTAINING PROTEIN"/>
    <property type="match status" value="1"/>
</dbReference>
<dbReference type="InterPro" id="IPR012910">
    <property type="entry name" value="Plug_dom"/>
</dbReference>
<evidence type="ECO:0000313" key="15">
    <source>
        <dbReference type="Proteomes" id="UP001139450"/>
    </source>
</evidence>
<evidence type="ECO:0000256" key="3">
    <source>
        <dbReference type="ARBA" id="ARBA00022452"/>
    </source>
</evidence>
<evidence type="ECO:0000256" key="2">
    <source>
        <dbReference type="ARBA" id="ARBA00022448"/>
    </source>
</evidence>
<dbReference type="Gene3D" id="2.60.40.1120">
    <property type="entry name" value="Carboxypeptidase-like, regulatory domain"/>
    <property type="match status" value="1"/>
</dbReference>
<dbReference type="Pfam" id="PF13620">
    <property type="entry name" value="CarboxypepD_reg"/>
    <property type="match status" value="1"/>
</dbReference>
<dbReference type="InterPro" id="IPR039426">
    <property type="entry name" value="TonB-dep_rcpt-like"/>
</dbReference>
<feature type="signal peptide" evidence="11">
    <location>
        <begin position="1"/>
        <end position="21"/>
    </location>
</feature>
<dbReference type="PROSITE" id="PS52016">
    <property type="entry name" value="TONB_DEPENDENT_REC_3"/>
    <property type="match status" value="1"/>
</dbReference>
<keyword evidence="14" id="KW-0675">Receptor</keyword>
<dbReference type="InterPro" id="IPR008969">
    <property type="entry name" value="CarboxyPept-like_regulatory"/>
</dbReference>
<keyword evidence="15" id="KW-1185">Reference proteome</keyword>
<evidence type="ECO:0000259" key="12">
    <source>
        <dbReference type="Pfam" id="PF00593"/>
    </source>
</evidence>
<evidence type="ECO:0000256" key="7">
    <source>
        <dbReference type="ARBA" id="ARBA00023237"/>
    </source>
</evidence>
<evidence type="ECO:0000313" key="14">
    <source>
        <dbReference type="EMBL" id="MCJ8209051.1"/>
    </source>
</evidence>
<dbReference type="CDD" id="cd01347">
    <property type="entry name" value="ligand_gated_channel"/>
    <property type="match status" value="1"/>
</dbReference>
<keyword evidence="11" id="KW-0732">Signal</keyword>
<comment type="subcellular location">
    <subcellularLocation>
        <location evidence="1 8">Cell outer membrane</location>
        <topology evidence="1 8">Multi-pass membrane protein</topology>
    </subcellularLocation>
</comment>
<dbReference type="InterPro" id="IPR037066">
    <property type="entry name" value="Plug_dom_sf"/>
</dbReference>
<dbReference type="Gene3D" id="2.170.130.10">
    <property type="entry name" value="TonB-dependent receptor, plug domain"/>
    <property type="match status" value="1"/>
</dbReference>
<reference evidence="14" key="1">
    <citation type="submission" date="2022-04" db="EMBL/GenBank/DDBJ databases">
        <title>Mucilaginibacter sp. RS28 isolated from freshwater.</title>
        <authorList>
            <person name="Ko S.-R."/>
        </authorList>
    </citation>
    <scope>NUCLEOTIDE SEQUENCE</scope>
    <source>
        <strain evidence="14">RS28</strain>
    </source>
</reference>
<evidence type="ECO:0000256" key="6">
    <source>
        <dbReference type="ARBA" id="ARBA00023136"/>
    </source>
</evidence>
<evidence type="ECO:0000256" key="5">
    <source>
        <dbReference type="ARBA" id="ARBA00023077"/>
    </source>
</evidence>
<keyword evidence="3 8" id="KW-1134">Transmembrane beta strand</keyword>
<dbReference type="RefSeq" id="WP_245128885.1">
    <property type="nucleotide sequence ID" value="NZ_JALJEJ010000002.1"/>
</dbReference>
<dbReference type="SUPFAM" id="SSF56935">
    <property type="entry name" value="Porins"/>
    <property type="match status" value="1"/>
</dbReference>
<evidence type="ECO:0000256" key="9">
    <source>
        <dbReference type="RuleBase" id="RU003357"/>
    </source>
</evidence>
<dbReference type="GO" id="GO:0009279">
    <property type="term" value="C:cell outer membrane"/>
    <property type="evidence" value="ECO:0007669"/>
    <property type="project" value="UniProtKB-SubCell"/>
</dbReference>
<dbReference type="Gene3D" id="2.40.170.20">
    <property type="entry name" value="TonB-dependent receptor, beta-barrel domain"/>
    <property type="match status" value="1"/>
</dbReference>
<keyword evidence="5 9" id="KW-0798">TonB box</keyword>
<dbReference type="Pfam" id="PF00593">
    <property type="entry name" value="TonB_dep_Rec_b-barrel"/>
    <property type="match status" value="1"/>
</dbReference>
<dbReference type="PANTHER" id="PTHR40980:SF4">
    <property type="entry name" value="TONB-DEPENDENT RECEPTOR-LIKE BETA-BARREL DOMAIN-CONTAINING PROTEIN"/>
    <property type="match status" value="1"/>
</dbReference>
<keyword evidence="6 8" id="KW-0472">Membrane</keyword>
<feature type="region of interest" description="Disordered" evidence="10">
    <location>
        <begin position="115"/>
        <end position="134"/>
    </location>
</feature>
<comment type="caution">
    <text evidence="14">The sequence shown here is derived from an EMBL/GenBank/DDBJ whole genome shotgun (WGS) entry which is preliminary data.</text>
</comment>
<feature type="domain" description="TonB-dependent receptor-like beta-barrel" evidence="12">
    <location>
        <begin position="400"/>
        <end position="872"/>
    </location>
</feature>
<evidence type="ECO:0000256" key="8">
    <source>
        <dbReference type="PROSITE-ProRule" id="PRU01360"/>
    </source>
</evidence>
<evidence type="ECO:0000256" key="1">
    <source>
        <dbReference type="ARBA" id="ARBA00004571"/>
    </source>
</evidence>
<keyword evidence="4 8" id="KW-0812">Transmembrane</keyword>
<dbReference type="EMBL" id="JALJEJ010000002">
    <property type="protein sequence ID" value="MCJ8209051.1"/>
    <property type="molecule type" value="Genomic_DNA"/>
</dbReference>
<gene>
    <name evidence="14" type="ORF">MUY27_04975</name>
</gene>
<feature type="chain" id="PRO_5040766384" evidence="11">
    <location>
        <begin position="22"/>
        <end position="930"/>
    </location>
</feature>
<evidence type="ECO:0000256" key="4">
    <source>
        <dbReference type="ARBA" id="ARBA00022692"/>
    </source>
</evidence>
<sequence length="930" mass="103749">MKKLFPFLILVFLFNVTQALAGGTVKGLVTDKKTGEPLTGATVTLENENTHRKISLSVGLDGSFIFKNVAAGKYEIEVRYISYHKAEEHFTVNDYATVNLKLSLNAKANDLNEVSVKSRSSRESEQSAKTAEQRAPQLINAVSARTIEVSPDITIANVTQRVSGVSVERSNNGEAQYAIIRGMPQRYQYTLVNGVKIPSPDNKNRYVPLDIFPADIVDRLEVSKSLIPSMEGDAIGGGINLVLKDAPEDFTVRANIGTGYAANLFNEDFSKFSRSGVANVSPRVANGNNYTATMANFPNSPFHYSKVNAPLATIGGVTVGGRTADKKLGALVGFSYQNTYRRTNSTFFSTSVSQVTSEPQVTDIQSRVYDIQQQRIGLISKFDYRINPAHKLTLDADFINLNQNTFRFRSDTSLDLGRTGIGTGRVTQQYRSDRMIQKVYNFNLHGDHRVSDLFAMNWSAVYSKATANEPDRAELNLTTGRNRQGDGSVVQAPTLFDVNNAQNRTFAKNTDEDKSGFLNLIFSPKLFDTPVELSAGGMYRDKDRHSDYDQYAIRPAANNTSQPFTGNIDNNTFEVFSVQGTPSDPLNYDFSEKIASGYGQFKFTAGRLFAIGGVRYEHTDQSWVSSAPVNVEGKTGSIKYYDILPSVSLKYTLATNQYLRASYYSAISRPNFYELIPHTTGDPDADYAERGNPFLKRTSAENFDLRYEFFPKGLDQLLVGVFYKSIKNPVEYALIKLTGQSDLAFQPFNFGNANNYGFEFDVTKYFKNFGFRANYTYTDSKITTSKVQNYRDANGLLTNRSVDQTRPLQGQSKHIGNLSFLYKAPKPGVDAQVSLVYTGPRINTVSPFLDNDVWQKGFVTLDVSAEKRIVKGLYGYVKATNLLNTPFELEIRRPYPSTGVVVEKQVVGENTFVRRDSYRQYLIAGLRYKL</sequence>
<dbReference type="InterPro" id="IPR000531">
    <property type="entry name" value="Beta-barrel_TonB"/>
</dbReference>
<dbReference type="Proteomes" id="UP001139450">
    <property type="component" value="Unassembled WGS sequence"/>
</dbReference>
<keyword evidence="7 8" id="KW-0998">Cell outer membrane</keyword>
<evidence type="ECO:0000256" key="11">
    <source>
        <dbReference type="SAM" id="SignalP"/>
    </source>
</evidence>
<evidence type="ECO:0000256" key="10">
    <source>
        <dbReference type="SAM" id="MobiDB-lite"/>
    </source>
</evidence>
<keyword evidence="2 8" id="KW-0813">Transport</keyword>
<evidence type="ECO:0000259" key="13">
    <source>
        <dbReference type="Pfam" id="PF07715"/>
    </source>
</evidence>
<proteinExistence type="inferred from homology"/>
<dbReference type="SUPFAM" id="SSF49464">
    <property type="entry name" value="Carboxypeptidase regulatory domain-like"/>
    <property type="match status" value="1"/>
</dbReference>
<name>A0A9X1X1G5_9SPHI</name>
<dbReference type="InterPro" id="IPR036942">
    <property type="entry name" value="Beta-barrel_TonB_sf"/>
</dbReference>